<evidence type="ECO:0000313" key="12">
    <source>
        <dbReference type="Proteomes" id="UP000030746"/>
    </source>
</evidence>
<evidence type="ECO:0000313" key="11">
    <source>
        <dbReference type="EMBL" id="ESO86068.1"/>
    </source>
</evidence>
<keyword evidence="5 9" id="KW-0479">Metal-binding</keyword>
<comment type="function">
    <text evidence="8 9">Required for the first step of diphthamide biosynthesis, a post-translational modification of histidine which occurs in elongation factor 2. DPH1 and DPH2 transfer a 3-amino-3-carboxypropyl (ACP) group from S-adenosyl-L-methionine (SAM) to a histidine residue, the reaction is assisted by a reduction system comprising DPH3 and a NADH-dependent reductase. Facilitates the reduction of the catalytic iron-sulfur cluster found in the DPH1 subunit.</text>
</comment>
<dbReference type="GO" id="GO:0017183">
    <property type="term" value="P:protein histidyl modification to diphthamide"/>
    <property type="evidence" value="ECO:0007669"/>
    <property type="project" value="UniProtKB-UniPathway"/>
</dbReference>
<dbReference type="Gene3D" id="3.40.50.11860">
    <property type="entry name" value="Diphthamide synthesis DPH1/DPH2 domain 3"/>
    <property type="match status" value="1"/>
</dbReference>
<proteinExistence type="inferred from homology"/>
<dbReference type="InterPro" id="IPR016435">
    <property type="entry name" value="DPH1/DPH2"/>
</dbReference>
<evidence type="ECO:0000256" key="5">
    <source>
        <dbReference type="ARBA" id="ARBA00022723"/>
    </source>
</evidence>
<dbReference type="OMA" id="QIWNENH"/>
<organism evidence="11 12">
    <name type="scientific">Lottia gigantea</name>
    <name type="common">Giant owl limpet</name>
    <dbReference type="NCBI Taxonomy" id="225164"/>
    <lineage>
        <taxon>Eukaryota</taxon>
        <taxon>Metazoa</taxon>
        <taxon>Spiralia</taxon>
        <taxon>Lophotrochozoa</taxon>
        <taxon>Mollusca</taxon>
        <taxon>Gastropoda</taxon>
        <taxon>Patellogastropoda</taxon>
        <taxon>Lottioidea</taxon>
        <taxon>Lottiidae</taxon>
        <taxon>Lottia</taxon>
    </lineage>
</organism>
<dbReference type="HOGENOM" id="CLU_015210_1_0_1"/>
<dbReference type="InterPro" id="IPR010014">
    <property type="entry name" value="DHP2"/>
</dbReference>
<dbReference type="Pfam" id="PF01866">
    <property type="entry name" value="Diphthamide_syn"/>
    <property type="match status" value="1"/>
</dbReference>
<reference evidence="11 12" key="1">
    <citation type="journal article" date="2013" name="Nature">
        <title>Insights into bilaterian evolution from three spiralian genomes.</title>
        <authorList>
            <person name="Simakov O."/>
            <person name="Marletaz F."/>
            <person name="Cho S.J."/>
            <person name="Edsinger-Gonzales E."/>
            <person name="Havlak P."/>
            <person name="Hellsten U."/>
            <person name="Kuo D.H."/>
            <person name="Larsson T."/>
            <person name="Lv J."/>
            <person name="Arendt D."/>
            <person name="Savage R."/>
            <person name="Osoegawa K."/>
            <person name="de Jong P."/>
            <person name="Grimwood J."/>
            <person name="Chapman J.A."/>
            <person name="Shapiro H."/>
            <person name="Aerts A."/>
            <person name="Otillar R.P."/>
            <person name="Terry A.Y."/>
            <person name="Boore J.L."/>
            <person name="Grigoriev I.V."/>
            <person name="Lindberg D.R."/>
            <person name="Seaver E.C."/>
            <person name="Weisblat D.A."/>
            <person name="Putnam N.H."/>
            <person name="Rokhsar D.S."/>
        </authorList>
    </citation>
    <scope>NUCLEOTIDE SEQUENCE [LARGE SCALE GENOMIC DNA]</scope>
</reference>
<dbReference type="NCBIfam" id="TIGR00272">
    <property type="entry name" value="DPH2"/>
    <property type="match status" value="1"/>
</dbReference>
<dbReference type="STRING" id="225164.V3Z5M5"/>
<comment type="cofactor">
    <cofactor evidence="1">
        <name>[4Fe-4S] cluster</name>
        <dbReference type="ChEBI" id="CHEBI:49883"/>
    </cofactor>
</comment>
<evidence type="ECO:0000256" key="6">
    <source>
        <dbReference type="ARBA" id="ARBA00023004"/>
    </source>
</evidence>
<dbReference type="AlphaFoldDB" id="V3Z5M5"/>
<accession>V3Z5M5</accession>
<dbReference type="GeneID" id="20245132"/>
<evidence type="ECO:0000256" key="3">
    <source>
        <dbReference type="ARBA" id="ARBA00006179"/>
    </source>
</evidence>
<dbReference type="Proteomes" id="UP000030746">
    <property type="component" value="Unassembled WGS sequence"/>
</dbReference>
<dbReference type="SFLD" id="SFLDF00408">
    <property type="entry name" value="Diphthamide_biosynthesis_famil"/>
    <property type="match status" value="1"/>
</dbReference>
<comment type="pathway">
    <text evidence="2 9">Protein modification; peptidyl-diphthamide biosynthesis.</text>
</comment>
<dbReference type="GO" id="GO:0090560">
    <property type="term" value="F:2-(3-amino-3-carboxypropyl)histidine synthase activity"/>
    <property type="evidence" value="ECO:0007669"/>
    <property type="project" value="InterPro"/>
</dbReference>
<evidence type="ECO:0000256" key="10">
    <source>
        <dbReference type="SAM" id="MobiDB-lite"/>
    </source>
</evidence>
<dbReference type="NCBIfam" id="TIGR00322">
    <property type="entry name" value="diphth2_R"/>
    <property type="match status" value="1"/>
</dbReference>
<evidence type="ECO:0000256" key="7">
    <source>
        <dbReference type="ARBA" id="ARBA00023014"/>
    </source>
</evidence>
<evidence type="ECO:0000256" key="9">
    <source>
        <dbReference type="RuleBase" id="RU364133"/>
    </source>
</evidence>
<dbReference type="RefSeq" id="XP_009063313.1">
    <property type="nucleotide sequence ID" value="XM_009065065.1"/>
</dbReference>
<keyword evidence="12" id="KW-1185">Reference proteome</keyword>
<evidence type="ECO:0000256" key="2">
    <source>
        <dbReference type="ARBA" id="ARBA00005156"/>
    </source>
</evidence>
<keyword evidence="6 9" id="KW-0408">Iron</keyword>
<dbReference type="InterPro" id="IPR042263">
    <property type="entry name" value="DPH1/DPH2_1"/>
</dbReference>
<dbReference type="PANTHER" id="PTHR10762:SF2">
    <property type="entry name" value="2-(3-AMINO-3-CARBOXYPROPYL)HISTIDINE SYNTHASE SUBUNIT 2"/>
    <property type="match status" value="1"/>
</dbReference>
<dbReference type="UniPathway" id="UPA00559"/>
<keyword evidence="7 9" id="KW-0411">Iron-sulfur</keyword>
<dbReference type="EMBL" id="KB203188">
    <property type="protein sequence ID" value="ESO86068.1"/>
    <property type="molecule type" value="Genomic_DNA"/>
</dbReference>
<dbReference type="OrthoDB" id="449241at2759"/>
<dbReference type="KEGG" id="lgi:LOTGIDRAFT_195492"/>
<dbReference type="Gene3D" id="3.40.50.11840">
    <property type="entry name" value="Diphthamide synthesis DPH1/DPH2 domain 1"/>
    <property type="match status" value="1"/>
</dbReference>
<dbReference type="FunFam" id="3.40.50.11840:FF:000002">
    <property type="entry name" value="2-(3-amino-3-carboxypropyl)histidine synthase subunit 2"/>
    <property type="match status" value="1"/>
</dbReference>
<evidence type="ECO:0000256" key="8">
    <source>
        <dbReference type="ARBA" id="ARBA00045159"/>
    </source>
</evidence>
<dbReference type="CTD" id="20245132"/>
<gene>
    <name evidence="11" type="ORF">LOTGIDRAFT_195492</name>
</gene>
<dbReference type="SFLD" id="SFLDS00032">
    <property type="entry name" value="Radical_SAM_3-amino-3-carboxyp"/>
    <property type="match status" value="1"/>
</dbReference>
<dbReference type="GO" id="GO:0046872">
    <property type="term" value="F:metal ion binding"/>
    <property type="evidence" value="ECO:0007669"/>
    <property type="project" value="UniProtKB-KW"/>
</dbReference>
<dbReference type="GO" id="GO:0051536">
    <property type="term" value="F:iron-sulfur cluster binding"/>
    <property type="evidence" value="ECO:0007669"/>
    <property type="project" value="UniProtKB-KW"/>
</dbReference>
<evidence type="ECO:0000256" key="4">
    <source>
        <dbReference type="ARBA" id="ARBA00021914"/>
    </source>
</evidence>
<evidence type="ECO:0000256" key="1">
    <source>
        <dbReference type="ARBA" id="ARBA00001966"/>
    </source>
</evidence>
<name>V3Z5M5_LOTGI</name>
<comment type="similarity">
    <text evidence="3 9">Belongs to the DPH1/DPH2 family. DPH2 subfamily.</text>
</comment>
<dbReference type="SFLD" id="SFLDG01121">
    <property type="entry name" value="Diphthamide_biosynthesis"/>
    <property type="match status" value="1"/>
</dbReference>
<protein>
    <recommendedName>
        <fullName evidence="4 9">2-(3-amino-3-carboxypropyl)histidine synthase subunit 2</fullName>
    </recommendedName>
</protein>
<dbReference type="InterPro" id="IPR042265">
    <property type="entry name" value="DPH1/DPH2_3"/>
</dbReference>
<dbReference type="PANTHER" id="PTHR10762">
    <property type="entry name" value="DIPHTHAMIDE BIOSYNTHESIS PROTEIN"/>
    <property type="match status" value="1"/>
</dbReference>
<sequence length="483" mass="54313">MGSTSAFSSTDILDRETNVNPGEITDRTTGADIPEFYEIERCQKFIQDGQFKRIALQFPDELLGDSSCVVKALQPMVDGMVFILGDTSYGSCCVDEVAAQHSNADCIIHFGRSCLSQTVRLPVLHVFGKFPLDVTDCCEKFQTFADVNSHVIILFETSYLHCVRQIHSILLKSHPNVVLSYLNIPENTNPVSEDLSKGDNCENKTTIISRCNRHFVLLENTSLENYSVFYIGCEGQTLSNLIMNFNQNQFFTYDPITKMDEKHETNTNRALMKRYYMIERIKDADIVGIVIGTLGVNNYLDVIHRIKQLLKMAGKKFYTFVVGKLNTAKLGNFLEIDAFVLVSCSENTLVDSKEFYKPIVTPFELEIGLNSNREWSVDYRTDFHEILPGSENYSEIKVLDEEMADVSLITNKVRTLGKRSNSRSNVTDIQIGSDKSVVAHTAAEHLSNRSWQGLEQALGETPVEKAEEGQTGIAMSYTSEPSK</sequence>
<dbReference type="FunFam" id="3.40.50.11860:FF:000001">
    <property type="entry name" value="2-(3-amino-3-carboxypropyl)histidine synthase subunit 2"/>
    <property type="match status" value="1"/>
</dbReference>
<feature type="region of interest" description="Disordered" evidence="10">
    <location>
        <begin position="459"/>
        <end position="483"/>
    </location>
</feature>